<protein>
    <recommendedName>
        <fullName evidence="1">AMP-dependent synthetase/ligase domain-containing protein</fullName>
    </recommendedName>
</protein>
<dbReference type="Pfam" id="PF00501">
    <property type="entry name" value="AMP-binding"/>
    <property type="match status" value="1"/>
</dbReference>
<sequence>MANAPADIAPAEVMADDPAVLYYTSGSTGMPKGVLHAARGLYAWRGSATVLAPLGTRRPRHVVWPVEHINGLCRHLAPPPERPGSCASASRPPF</sequence>
<dbReference type="EMBL" id="CP030239">
    <property type="protein sequence ID" value="AWX93652.1"/>
    <property type="molecule type" value="Genomic_DNA"/>
</dbReference>
<name>A0ABM6WSM5_9RHOB</name>
<dbReference type="InterPro" id="IPR020845">
    <property type="entry name" value="AMP-binding_CS"/>
</dbReference>
<keyword evidence="3" id="KW-1185">Reference proteome</keyword>
<dbReference type="Proteomes" id="UP000249922">
    <property type="component" value="Chromosome"/>
</dbReference>
<dbReference type="SUPFAM" id="SSF56801">
    <property type="entry name" value="Acetyl-CoA synthetase-like"/>
    <property type="match status" value="1"/>
</dbReference>
<evidence type="ECO:0000313" key="2">
    <source>
        <dbReference type="EMBL" id="AWX93652.1"/>
    </source>
</evidence>
<evidence type="ECO:0000259" key="1">
    <source>
        <dbReference type="Pfam" id="PF00501"/>
    </source>
</evidence>
<evidence type="ECO:0000313" key="3">
    <source>
        <dbReference type="Proteomes" id="UP000249922"/>
    </source>
</evidence>
<dbReference type="PROSITE" id="PS00455">
    <property type="entry name" value="AMP_BINDING"/>
    <property type="match status" value="1"/>
</dbReference>
<accession>A0ABM6WSM5</accession>
<organism evidence="2 3">
    <name type="scientific">Paracoccus mutanolyticus</name>
    <dbReference type="NCBI Taxonomy" id="1499308"/>
    <lineage>
        <taxon>Bacteria</taxon>
        <taxon>Pseudomonadati</taxon>
        <taxon>Pseudomonadota</taxon>
        <taxon>Alphaproteobacteria</taxon>
        <taxon>Rhodobacterales</taxon>
        <taxon>Paracoccaceae</taxon>
        <taxon>Paracoccus</taxon>
    </lineage>
</organism>
<proteinExistence type="predicted"/>
<gene>
    <name evidence="2" type="ORF">DPM13_12740</name>
</gene>
<feature type="domain" description="AMP-dependent synthetase/ligase" evidence="1">
    <location>
        <begin position="9"/>
        <end position="73"/>
    </location>
</feature>
<dbReference type="Gene3D" id="3.40.50.980">
    <property type="match status" value="1"/>
</dbReference>
<dbReference type="InterPro" id="IPR000873">
    <property type="entry name" value="AMP-dep_synth/lig_dom"/>
</dbReference>
<reference evidence="2 3" key="1">
    <citation type="submission" date="2018-06" db="EMBL/GenBank/DDBJ databases">
        <title>Complete genome sequence of Paracoccus mutanolyticus strain RSP-02 isolated from cellulosic waste.</title>
        <authorList>
            <person name="Amrutha R.N."/>
            <person name="Shrivastav A."/>
            <person name="Buddana S.K."/>
            <person name="Deshpande U."/>
            <person name="Prakasham R.S."/>
        </authorList>
    </citation>
    <scope>NUCLEOTIDE SEQUENCE [LARGE SCALE GENOMIC DNA]</scope>
    <source>
        <strain evidence="2 3">RSP-02</strain>
    </source>
</reference>